<dbReference type="Gene3D" id="3.90.1150.10">
    <property type="entry name" value="Aspartate Aminotransferase, domain 1"/>
    <property type="match status" value="1"/>
</dbReference>
<name>A0ABS0HBH6_9SPHN</name>
<dbReference type="InterPro" id="IPR004839">
    <property type="entry name" value="Aminotransferase_I/II_large"/>
</dbReference>
<evidence type="ECO:0000256" key="3">
    <source>
        <dbReference type="ARBA" id="ARBA00022679"/>
    </source>
</evidence>
<dbReference type="PANTHER" id="PTHR43807:SF20">
    <property type="entry name" value="FI04487P"/>
    <property type="match status" value="1"/>
</dbReference>
<organism evidence="7 8">
    <name type="scientific">Novosphingobium jiangmenense</name>
    <dbReference type="NCBI Taxonomy" id="2791981"/>
    <lineage>
        <taxon>Bacteria</taxon>
        <taxon>Pseudomonadati</taxon>
        <taxon>Pseudomonadota</taxon>
        <taxon>Alphaproteobacteria</taxon>
        <taxon>Sphingomonadales</taxon>
        <taxon>Sphingomonadaceae</taxon>
        <taxon>Novosphingobium</taxon>
    </lineage>
</organism>
<dbReference type="InterPro" id="IPR015421">
    <property type="entry name" value="PyrdxlP-dep_Trfase_major"/>
</dbReference>
<sequence>MTTSSPPRLHPVYADMPVTIFEHMSGLARELGALNLGQGFPDGPPPAPLLEALGRSSAKGSHQYPPMAGLPELRQAVADFYRRTQGLEQARDGVIVTSGATEAVAAAILAVAAPGDEVLLFAPAYDAYAPLVRRAGGVPKFIALKPPAWSFDRAAIEAAISPRTRAVILNDPLNPTGTVASPEDLAMLAAVCIEHDLFAICDEVWENVRFDGRPHASLLAQPGMAQRAIKIGSAGKIFGATGWKVGWIVADPQVAAVVGRAHQFLTFTTPPMLQSAVAEALDDARIAADCVAQWASSRSVLLAALAEAGFAVLPNVATWFACIDLEASGIALNDRTFSERAVREAGVASIPLSALWEGADMPRHIVRLCHCKSESMLREAVSNLVRWRDSIGRDCLNPFPSQRPEPEYQRSADKHHQHR</sequence>
<dbReference type="EMBL" id="JADQDC010000001">
    <property type="protein sequence ID" value="MBF9149633.1"/>
    <property type="molecule type" value="Genomic_DNA"/>
</dbReference>
<dbReference type="CDD" id="cd00609">
    <property type="entry name" value="AAT_like"/>
    <property type="match status" value="1"/>
</dbReference>
<keyword evidence="8" id="KW-1185">Reference proteome</keyword>
<comment type="caution">
    <text evidence="7">The sequence shown here is derived from an EMBL/GenBank/DDBJ whole genome shotgun (WGS) entry which is preliminary data.</text>
</comment>
<evidence type="ECO:0000256" key="1">
    <source>
        <dbReference type="ARBA" id="ARBA00001933"/>
    </source>
</evidence>
<dbReference type="SUPFAM" id="SSF53383">
    <property type="entry name" value="PLP-dependent transferases"/>
    <property type="match status" value="1"/>
</dbReference>
<keyword evidence="2 7" id="KW-0032">Aminotransferase</keyword>
<feature type="domain" description="Aminotransferase class I/classII large" evidence="6">
    <location>
        <begin position="34"/>
        <end position="383"/>
    </location>
</feature>
<gene>
    <name evidence="7" type="ORF">I2488_01315</name>
</gene>
<dbReference type="Proteomes" id="UP000600799">
    <property type="component" value="Unassembled WGS sequence"/>
</dbReference>
<keyword evidence="3" id="KW-0808">Transferase</keyword>
<dbReference type="PANTHER" id="PTHR43807">
    <property type="entry name" value="FI04487P"/>
    <property type="match status" value="1"/>
</dbReference>
<feature type="region of interest" description="Disordered" evidence="5">
    <location>
        <begin position="398"/>
        <end position="419"/>
    </location>
</feature>
<dbReference type="GO" id="GO:0008483">
    <property type="term" value="F:transaminase activity"/>
    <property type="evidence" value="ECO:0007669"/>
    <property type="project" value="UniProtKB-KW"/>
</dbReference>
<accession>A0ABS0HBH6</accession>
<proteinExistence type="predicted"/>
<dbReference type="Gene3D" id="3.40.640.10">
    <property type="entry name" value="Type I PLP-dependent aspartate aminotransferase-like (Major domain)"/>
    <property type="match status" value="1"/>
</dbReference>
<evidence type="ECO:0000259" key="6">
    <source>
        <dbReference type="Pfam" id="PF00155"/>
    </source>
</evidence>
<evidence type="ECO:0000313" key="7">
    <source>
        <dbReference type="EMBL" id="MBF9149633.1"/>
    </source>
</evidence>
<protein>
    <submittedName>
        <fullName evidence="7">Aminotransferase</fullName>
    </submittedName>
</protein>
<comment type="cofactor">
    <cofactor evidence="1">
        <name>pyridoxal 5'-phosphate</name>
        <dbReference type="ChEBI" id="CHEBI:597326"/>
    </cofactor>
</comment>
<dbReference type="InterPro" id="IPR051326">
    <property type="entry name" value="Kynurenine-oxoglutarate_AT"/>
</dbReference>
<dbReference type="InterPro" id="IPR015422">
    <property type="entry name" value="PyrdxlP-dep_Trfase_small"/>
</dbReference>
<dbReference type="NCBIfam" id="NF006488">
    <property type="entry name" value="PRK08912.1"/>
    <property type="match status" value="1"/>
</dbReference>
<evidence type="ECO:0000256" key="4">
    <source>
        <dbReference type="ARBA" id="ARBA00022898"/>
    </source>
</evidence>
<dbReference type="RefSeq" id="WP_196274002.1">
    <property type="nucleotide sequence ID" value="NZ_JADQDC010000001.1"/>
</dbReference>
<keyword evidence="4" id="KW-0663">Pyridoxal phosphate</keyword>
<dbReference type="Pfam" id="PF00155">
    <property type="entry name" value="Aminotran_1_2"/>
    <property type="match status" value="1"/>
</dbReference>
<dbReference type="InterPro" id="IPR015424">
    <property type="entry name" value="PyrdxlP-dep_Trfase"/>
</dbReference>
<evidence type="ECO:0000256" key="5">
    <source>
        <dbReference type="SAM" id="MobiDB-lite"/>
    </source>
</evidence>
<evidence type="ECO:0000256" key="2">
    <source>
        <dbReference type="ARBA" id="ARBA00022576"/>
    </source>
</evidence>
<evidence type="ECO:0000313" key="8">
    <source>
        <dbReference type="Proteomes" id="UP000600799"/>
    </source>
</evidence>
<reference evidence="7 8" key="1">
    <citation type="submission" date="2020-11" db="EMBL/GenBank/DDBJ databases">
        <title>The genome sequence of Novosphingobium sp. 1Y9A.</title>
        <authorList>
            <person name="Liu Y."/>
        </authorList>
    </citation>
    <scope>NUCLEOTIDE SEQUENCE [LARGE SCALE GENOMIC DNA]</scope>
    <source>
        <strain evidence="7 8">1Y9A</strain>
    </source>
</reference>
<feature type="compositionally biased region" description="Basic and acidic residues" evidence="5">
    <location>
        <begin position="404"/>
        <end position="419"/>
    </location>
</feature>